<dbReference type="InterPro" id="IPR016064">
    <property type="entry name" value="NAD/diacylglycerol_kinase_sf"/>
</dbReference>
<dbReference type="Proteomes" id="UP000269591">
    <property type="component" value="Unassembled WGS sequence"/>
</dbReference>
<dbReference type="InterPro" id="IPR001206">
    <property type="entry name" value="Diacylglycerol_kinase_cat_dom"/>
</dbReference>
<dbReference type="NCBIfam" id="TIGR00147">
    <property type="entry name" value="YegS/Rv2252/BmrU family lipid kinase"/>
    <property type="match status" value="1"/>
</dbReference>
<dbReference type="InterPro" id="IPR045540">
    <property type="entry name" value="YegS/DAGK_C"/>
</dbReference>
<accession>A0A3N0AY47</accession>
<reference evidence="11" key="1">
    <citation type="submission" date="2018-05" db="EMBL/GenBank/DDBJ databases">
        <title>Genome Sequencing of selected type strains of the family Eggerthellaceae.</title>
        <authorList>
            <person name="Danylec N."/>
            <person name="Stoll D.A."/>
            <person name="Doetsch A."/>
            <person name="Huch M."/>
        </authorList>
    </citation>
    <scope>NUCLEOTIDE SEQUENCE [LARGE SCALE GENOMIC DNA]</scope>
    <source>
        <strain evidence="11">DSM 24851</strain>
    </source>
</reference>
<feature type="domain" description="DAGKc" evidence="9">
    <location>
        <begin position="9"/>
        <end position="142"/>
    </location>
</feature>
<keyword evidence="7" id="KW-0594">Phospholipid biosynthesis</keyword>
<gene>
    <name evidence="10" type="ORF">DMP06_06525</name>
</gene>
<dbReference type="PANTHER" id="PTHR12358">
    <property type="entry name" value="SPHINGOSINE KINASE"/>
    <property type="match status" value="1"/>
</dbReference>
<keyword evidence="6" id="KW-0067">ATP-binding</keyword>
<keyword evidence="7" id="KW-0443">Lipid metabolism</keyword>
<evidence type="ECO:0000259" key="9">
    <source>
        <dbReference type="PROSITE" id="PS50146"/>
    </source>
</evidence>
<protein>
    <submittedName>
        <fullName evidence="10">Protein BmrU</fullName>
    </submittedName>
</protein>
<dbReference type="Pfam" id="PF00781">
    <property type="entry name" value="DAGK_cat"/>
    <property type="match status" value="1"/>
</dbReference>
<proteinExistence type="inferred from homology"/>
<evidence type="ECO:0000313" key="11">
    <source>
        <dbReference type="Proteomes" id="UP000269591"/>
    </source>
</evidence>
<evidence type="ECO:0000256" key="1">
    <source>
        <dbReference type="ARBA" id="ARBA00001946"/>
    </source>
</evidence>
<evidence type="ECO:0000256" key="5">
    <source>
        <dbReference type="ARBA" id="ARBA00022777"/>
    </source>
</evidence>
<dbReference type="PANTHER" id="PTHR12358:SF54">
    <property type="entry name" value="SPHINGOSINE KINASE RELATED PROTEIN"/>
    <property type="match status" value="1"/>
</dbReference>
<organism evidence="10 11">
    <name type="scientific">Slackia equolifaciens</name>
    <dbReference type="NCBI Taxonomy" id="498718"/>
    <lineage>
        <taxon>Bacteria</taxon>
        <taxon>Bacillati</taxon>
        <taxon>Actinomycetota</taxon>
        <taxon>Coriobacteriia</taxon>
        <taxon>Eggerthellales</taxon>
        <taxon>Eggerthellaceae</taxon>
        <taxon>Slackia</taxon>
    </lineage>
</organism>
<dbReference type="GO" id="GO:0005524">
    <property type="term" value="F:ATP binding"/>
    <property type="evidence" value="ECO:0007669"/>
    <property type="project" value="UniProtKB-KW"/>
</dbReference>
<dbReference type="SUPFAM" id="SSF111331">
    <property type="entry name" value="NAD kinase/diacylglycerol kinase-like"/>
    <property type="match status" value="1"/>
</dbReference>
<dbReference type="OrthoDB" id="142078at2"/>
<comment type="caution">
    <text evidence="10">The sequence shown here is derived from an EMBL/GenBank/DDBJ whole genome shotgun (WGS) entry which is preliminary data.</text>
</comment>
<keyword evidence="8" id="KW-1208">Phospholipid metabolism</keyword>
<keyword evidence="3" id="KW-0808">Transferase</keyword>
<dbReference type="PROSITE" id="PS50146">
    <property type="entry name" value="DAGK"/>
    <property type="match status" value="1"/>
</dbReference>
<comment type="similarity">
    <text evidence="2">Belongs to the diacylglycerol/lipid kinase family.</text>
</comment>
<dbReference type="SMART" id="SM00046">
    <property type="entry name" value="DAGKc"/>
    <property type="match status" value="1"/>
</dbReference>
<comment type="cofactor">
    <cofactor evidence="1">
        <name>Mg(2+)</name>
        <dbReference type="ChEBI" id="CHEBI:18420"/>
    </cofactor>
</comment>
<dbReference type="Gene3D" id="3.40.50.10330">
    <property type="entry name" value="Probable inorganic polyphosphate/atp-NAD kinase, domain 1"/>
    <property type="match status" value="1"/>
</dbReference>
<name>A0A3N0AY47_9ACTN</name>
<sequence>MRRRGACVQNLGKVLVIANPAARNGEGKRAAEYVRSASATLSSEAFDFRMTESPGQATRDAAGARGYDTVLVLGGDGVIHEAVGGLMQLPREERPTLGVIPCGNGNDYARTLGMGLDWRDALSRLVFAEARPVDVGLCNGEPFVQTLSFGLDAAIALGTHERRRRTGTRGTLLFVEEGVSQLARNRTAYDYVCSFDGGASQEGSMLLFAVQVGPTYGGGFRICPDADPADGRFDVCIARPPMGFLRTALMLLSSKEGGHLRLAKRSLVLARPQRLHLEFDCPPPVQIDGELIEGSTFDIRTDPQALTVLFARERARL</sequence>
<dbReference type="Pfam" id="PF19279">
    <property type="entry name" value="YegS_C"/>
    <property type="match status" value="1"/>
</dbReference>
<dbReference type="InterPro" id="IPR050187">
    <property type="entry name" value="Lipid_Phosphate_FormReg"/>
</dbReference>
<dbReference type="Gene3D" id="2.60.200.40">
    <property type="match status" value="1"/>
</dbReference>
<evidence type="ECO:0000256" key="8">
    <source>
        <dbReference type="ARBA" id="ARBA00023264"/>
    </source>
</evidence>
<keyword evidence="7" id="KW-0444">Lipid biosynthesis</keyword>
<dbReference type="AlphaFoldDB" id="A0A3N0AY47"/>
<keyword evidence="11" id="KW-1185">Reference proteome</keyword>
<dbReference type="InterPro" id="IPR005218">
    <property type="entry name" value="Diacylglycerol/lipid_kinase"/>
</dbReference>
<evidence type="ECO:0000256" key="6">
    <source>
        <dbReference type="ARBA" id="ARBA00022840"/>
    </source>
</evidence>
<dbReference type="GO" id="GO:0008654">
    <property type="term" value="P:phospholipid biosynthetic process"/>
    <property type="evidence" value="ECO:0007669"/>
    <property type="project" value="UniProtKB-KW"/>
</dbReference>
<dbReference type="GO" id="GO:0016301">
    <property type="term" value="F:kinase activity"/>
    <property type="evidence" value="ECO:0007669"/>
    <property type="project" value="UniProtKB-KW"/>
</dbReference>
<dbReference type="EMBL" id="QIBX01000010">
    <property type="protein sequence ID" value="RNL39811.1"/>
    <property type="molecule type" value="Genomic_DNA"/>
</dbReference>
<dbReference type="InterPro" id="IPR017438">
    <property type="entry name" value="ATP-NAD_kinase_N"/>
</dbReference>
<evidence type="ECO:0000256" key="3">
    <source>
        <dbReference type="ARBA" id="ARBA00022679"/>
    </source>
</evidence>
<keyword evidence="5" id="KW-0418">Kinase</keyword>
<evidence type="ECO:0000256" key="4">
    <source>
        <dbReference type="ARBA" id="ARBA00022741"/>
    </source>
</evidence>
<evidence type="ECO:0000313" key="10">
    <source>
        <dbReference type="EMBL" id="RNL39811.1"/>
    </source>
</evidence>
<evidence type="ECO:0000256" key="7">
    <source>
        <dbReference type="ARBA" id="ARBA00023209"/>
    </source>
</evidence>
<keyword evidence="4" id="KW-0547">Nucleotide-binding</keyword>
<evidence type="ECO:0000256" key="2">
    <source>
        <dbReference type="ARBA" id="ARBA00005983"/>
    </source>
</evidence>